<keyword evidence="3" id="KW-1185">Reference proteome</keyword>
<dbReference type="InterPro" id="IPR056608">
    <property type="entry name" value="Elapor1/2_GBD"/>
</dbReference>
<sequence>MQSSFLLAACLRHVHKDEQEHCYFPLSVSDTSNQWYNSLLHVVSTLASLLQCAAGTYALGSGIRVNDWETIPTGFSSLATYLNNGPMETSASPATGFVMVPDQSPLNQYTDHNLFFDFFLEMDQTAYKKWLKITSHGEWVNLKSVTKILYWTTAGVLGAKVMKPVLLKNVHIEGRTYCFPCKPGTFSQTPGSSTCQPCPRDTHSGHGASSCTPCNTTTHYARSVCVIHALCMITVSSSSMLFLCVCVCVCGLTQVIYRWVEPQICLVSEAGGETLPPSGFYNNTATCSPCPPGTFADGVKGNKILCLAGTEPAVGYQFKWWNVVPANMKTSCINVRSSKCHGINGWEVAGDHICSGARGSDNDYLILNLHVPGFNGVGTVFGHIIFEFEMVCSADCELYFMMDINRKSWEGSKVRQSYTYIVTKNTSVSYTWAFQRTNQASEVSLQTLWTIHQD</sequence>
<reference evidence="2" key="1">
    <citation type="submission" date="2025-08" db="UniProtKB">
        <authorList>
            <consortium name="Ensembl"/>
        </authorList>
    </citation>
    <scope>IDENTIFICATION</scope>
</reference>
<dbReference type="PANTHER" id="PTHR22727">
    <property type="entry name" value="PROTEIN CBG13728"/>
    <property type="match status" value="1"/>
</dbReference>
<dbReference type="InterPro" id="IPR039181">
    <property type="entry name" value="Elapor1/2"/>
</dbReference>
<evidence type="ECO:0000259" key="1">
    <source>
        <dbReference type="Pfam" id="PF23031"/>
    </source>
</evidence>
<gene>
    <name evidence="2" type="primary">ELAPOR2</name>
</gene>
<dbReference type="GeneTree" id="ENSGT00940000154983"/>
<protein>
    <submittedName>
        <fullName evidence="2">Endosome-lysosome associated apoptosis and autophagy regulator family member 2</fullName>
    </submittedName>
</protein>
<dbReference type="GO" id="GO:0030513">
    <property type="term" value="P:positive regulation of BMP signaling pathway"/>
    <property type="evidence" value="ECO:0007669"/>
    <property type="project" value="TreeGrafter"/>
</dbReference>
<dbReference type="Pfam" id="PF23031">
    <property type="entry name" value="GBD_ELAPOR1"/>
    <property type="match status" value="1"/>
</dbReference>
<dbReference type="PANTHER" id="PTHR22727:SF3">
    <property type="entry name" value="ENDOSOME_LYSOSOME-ASSOCIATED APOPTOSIS AND AUTOPHAGY REGULATOR FAMILY MEMBER 2"/>
    <property type="match status" value="1"/>
</dbReference>
<dbReference type="Ensembl" id="ENSSTUT00000087657.1">
    <property type="protein sequence ID" value="ENSSTUP00000082396.1"/>
    <property type="gene ID" value="ENSSTUG00000036147.1"/>
</dbReference>
<organism evidence="2 3">
    <name type="scientific">Salmo trutta</name>
    <name type="common">Brown trout</name>
    <dbReference type="NCBI Taxonomy" id="8032"/>
    <lineage>
        <taxon>Eukaryota</taxon>
        <taxon>Metazoa</taxon>
        <taxon>Chordata</taxon>
        <taxon>Craniata</taxon>
        <taxon>Vertebrata</taxon>
        <taxon>Euteleostomi</taxon>
        <taxon>Actinopterygii</taxon>
        <taxon>Neopterygii</taxon>
        <taxon>Teleostei</taxon>
        <taxon>Protacanthopterygii</taxon>
        <taxon>Salmoniformes</taxon>
        <taxon>Salmonidae</taxon>
        <taxon>Salmoninae</taxon>
        <taxon>Salmo</taxon>
    </lineage>
</organism>
<proteinExistence type="predicted"/>
<feature type="domain" description="Elapor1/2 galactose binding" evidence="1">
    <location>
        <begin position="316"/>
        <end position="438"/>
    </location>
</feature>
<dbReference type="Gene3D" id="2.10.50.10">
    <property type="entry name" value="Tumor Necrosis Factor Receptor, subunit A, domain 2"/>
    <property type="match status" value="1"/>
</dbReference>
<accession>A0A674CGS6</accession>
<dbReference type="Proteomes" id="UP000472277">
    <property type="component" value="Chromosome 7"/>
</dbReference>
<name>A0A674CGS6_SALTR</name>
<dbReference type="AlphaFoldDB" id="A0A674CGS6"/>
<dbReference type="GO" id="GO:0016020">
    <property type="term" value="C:membrane"/>
    <property type="evidence" value="ECO:0007669"/>
    <property type="project" value="TreeGrafter"/>
</dbReference>
<evidence type="ECO:0000313" key="3">
    <source>
        <dbReference type="Proteomes" id="UP000472277"/>
    </source>
</evidence>
<reference evidence="2" key="2">
    <citation type="submission" date="2025-09" db="UniProtKB">
        <authorList>
            <consortium name="Ensembl"/>
        </authorList>
    </citation>
    <scope>IDENTIFICATION</scope>
</reference>
<evidence type="ECO:0000313" key="2">
    <source>
        <dbReference type="Ensembl" id="ENSSTUP00000082396.1"/>
    </source>
</evidence>
<dbReference type="SMART" id="SM01411">
    <property type="entry name" value="Ephrin_rec_like"/>
    <property type="match status" value="2"/>
</dbReference>